<dbReference type="Proteomes" id="UP000741863">
    <property type="component" value="Unassembled WGS sequence"/>
</dbReference>
<dbReference type="InterPro" id="IPR004839">
    <property type="entry name" value="Aminotransferase_I/II_large"/>
</dbReference>
<keyword evidence="9" id="KW-1185">Reference proteome</keyword>
<dbReference type="InterPro" id="IPR015422">
    <property type="entry name" value="PyrdxlP-dep_Trfase_small"/>
</dbReference>
<dbReference type="PANTHER" id="PTHR46383">
    <property type="entry name" value="ASPARTATE AMINOTRANSFERASE"/>
    <property type="match status" value="1"/>
</dbReference>
<feature type="domain" description="Aminotransferase class I/classII large" evidence="7">
    <location>
        <begin position="36"/>
        <end position="384"/>
    </location>
</feature>
<keyword evidence="4 6" id="KW-0808">Transferase</keyword>
<dbReference type="Gene3D" id="3.90.1150.10">
    <property type="entry name" value="Aspartate Aminotransferase, domain 1"/>
    <property type="match status" value="1"/>
</dbReference>
<dbReference type="InterPro" id="IPR015424">
    <property type="entry name" value="PyrdxlP-dep_Trfase"/>
</dbReference>
<sequence length="399" mass="43797">MSMTAKQTNHRLSKAVTSIEPSGIRKFFELASTMEDCISLGVGEPDFVTPWNVREACMTSLEQGYTAYTANAGLLELRMAISDYMEDAFDVTYSPDEEIIVTVGASEAIDLAVRATVDPGDEVLVVTPSFVSYSPLITLAGATPVPVLTDSSTNFKLTVERLEEAITERSRAIILSFPNNPTGAVMTKEELEAVAHVIQKHDLLVFSDEIYAELSYDEPHTAFSSIEDMKDRTILINGFSKAFAMTGWRLGFVCAPKDITEAMLKIHQYSLMCAPTQAQHGALEALRSGGDEVKTMVDSYYSRRNYIVNSLNEIGLPCHMPGGSFYAFPSIEKTGMDDQTFAEKLLLEEKVAVVPGSVFGAGGEGHVRCSYATGMKQLQTAVERMERFVQRHTKTNPSS</sequence>
<evidence type="ECO:0000256" key="1">
    <source>
        <dbReference type="ARBA" id="ARBA00001933"/>
    </source>
</evidence>
<dbReference type="Gene3D" id="3.40.640.10">
    <property type="entry name" value="Type I PLP-dependent aspartate aminotransferase-like (Major domain)"/>
    <property type="match status" value="1"/>
</dbReference>
<dbReference type="InterPro" id="IPR050596">
    <property type="entry name" value="AspAT/PAT-like"/>
</dbReference>
<evidence type="ECO:0000256" key="4">
    <source>
        <dbReference type="ARBA" id="ARBA00022679"/>
    </source>
</evidence>
<comment type="caution">
    <text evidence="8">The sequence shown here is derived from an EMBL/GenBank/DDBJ whole genome shotgun (WGS) entry which is preliminary data.</text>
</comment>
<dbReference type="CDD" id="cd00609">
    <property type="entry name" value="AAT_like"/>
    <property type="match status" value="1"/>
</dbReference>
<evidence type="ECO:0000313" key="8">
    <source>
        <dbReference type="EMBL" id="MBM7631958.1"/>
    </source>
</evidence>
<dbReference type="InterPro" id="IPR004838">
    <property type="entry name" value="NHTrfase_class1_PyrdxlP-BS"/>
</dbReference>
<evidence type="ECO:0000256" key="6">
    <source>
        <dbReference type="RuleBase" id="RU000481"/>
    </source>
</evidence>
<dbReference type="Pfam" id="PF00155">
    <property type="entry name" value="Aminotran_1_2"/>
    <property type="match status" value="1"/>
</dbReference>
<accession>A0ABS2P974</accession>
<dbReference type="EC" id="2.6.1.-" evidence="6"/>
<evidence type="ECO:0000259" key="7">
    <source>
        <dbReference type="Pfam" id="PF00155"/>
    </source>
</evidence>
<reference evidence="8 9" key="1">
    <citation type="submission" date="2021-01" db="EMBL/GenBank/DDBJ databases">
        <title>Genomic Encyclopedia of Type Strains, Phase IV (KMG-IV): sequencing the most valuable type-strain genomes for metagenomic binning, comparative biology and taxonomic classification.</title>
        <authorList>
            <person name="Goeker M."/>
        </authorList>
    </citation>
    <scope>NUCLEOTIDE SEQUENCE [LARGE SCALE GENOMIC DNA]</scope>
    <source>
        <strain evidence="8 9">DSM 25540</strain>
    </source>
</reference>
<dbReference type="SUPFAM" id="SSF53383">
    <property type="entry name" value="PLP-dependent transferases"/>
    <property type="match status" value="1"/>
</dbReference>
<evidence type="ECO:0000256" key="2">
    <source>
        <dbReference type="ARBA" id="ARBA00007441"/>
    </source>
</evidence>
<dbReference type="GO" id="GO:0008483">
    <property type="term" value="F:transaminase activity"/>
    <property type="evidence" value="ECO:0007669"/>
    <property type="project" value="UniProtKB-KW"/>
</dbReference>
<comment type="similarity">
    <text evidence="2 6">Belongs to the class-I pyridoxal-phosphate-dependent aminotransferase family.</text>
</comment>
<evidence type="ECO:0000313" key="9">
    <source>
        <dbReference type="Proteomes" id="UP000741863"/>
    </source>
</evidence>
<comment type="cofactor">
    <cofactor evidence="1 6">
        <name>pyridoxal 5'-phosphate</name>
        <dbReference type="ChEBI" id="CHEBI:597326"/>
    </cofactor>
</comment>
<protein>
    <recommendedName>
        <fullName evidence="6">Aminotransferase</fullName>
        <ecNumber evidence="6">2.6.1.-</ecNumber>
    </recommendedName>
</protein>
<dbReference type="NCBIfam" id="NF005816">
    <property type="entry name" value="PRK07682.1"/>
    <property type="match status" value="1"/>
</dbReference>
<evidence type="ECO:0000256" key="5">
    <source>
        <dbReference type="ARBA" id="ARBA00022898"/>
    </source>
</evidence>
<dbReference type="EMBL" id="JAFBEC010000002">
    <property type="protein sequence ID" value="MBM7631958.1"/>
    <property type="molecule type" value="Genomic_DNA"/>
</dbReference>
<name>A0ABS2P974_9BACL</name>
<dbReference type="InterPro" id="IPR015421">
    <property type="entry name" value="PyrdxlP-dep_Trfase_major"/>
</dbReference>
<keyword evidence="5" id="KW-0663">Pyridoxal phosphate</keyword>
<dbReference type="PROSITE" id="PS00105">
    <property type="entry name" value="AA_TRANSFER_CLASS_1"/>
    <property type="match status" value="1"/>
</dbReference>
<keyword evidence="3 6" id="KW-0032">Aminotransferase</keyword>
<dbReference type="PANTHER" id="PTHR46383:SF3">
    <property type="entry name" value="ASPARTATE AMINOTRANSFERASE-RELATED"/>
    <property type="match status" value="1"/>
</dbReference>
<gene>
    <name evidence="8" type="ORF">JOD17_001050</name>
</gene>
<organism evidence="8 9">
    <name type="scientific">Geomicrobium sediminis</name>
    <dbReference type="NCBI Taxonomy" id="1347788"/>
    <lineage>
        <taxon>Bacteria</taxon>
        <taxon>Bacillati</taxon>
        <taxon>Bacillota</taxon>
        <taxon>Bacilli</taxon>
        <taxon>Bacillales</taxon>
        <taxon>Geomicrobium</taxon>
    </lineage>
</organism>
<proteinExistence type="inferred from homology"/>
<evidence type="ECO:0000256" key="3">
    <source>
        <dbReference type="ARBA" id="ARBA00022576"/>
    </source>
</evidence>